<dbReference type="Proteomes" id="UP000554054">
    <property type="component" value="Unassembled WGS sequence"/>
</dbReference>
<dbReference type="InterPro" id="IPR050789">
    <property type="entry name" value="Diverse_Enzym_Activities"/>
</dbReference>
<protein>
    <submittedName>
        <fullName evidence="2">CubicO group peptidase (Beta-lactamase class C family)</fullName>
    </submittedName>
</protein>
<reference evidence="2 3" key="1">
    <citation type="submission" date="2020-07" db="EMBL/GenBank/DDBJ databases">
        <title>Sequencing the genomes of 1000 actinobacteria strains.</title>
        <authorList>
            <person name="Klenk H.-P."/>
        </authorList>
    </citation>
    <scope>NUCLEOTIDE SEQUENCE [LARGE SCALE GENOMIC DNA]</scope>
    <source>
        <strain evidence="2 3">DSM 26154</strain>
    </source>
</reference>
<dbReference type="InterPro" id="IPR012338">
    <property type="entry name" value="Beta-lactam/transpept-like"/>
</dbReference>
<sequence length="441" mass="47320">MSRLRVALLALLVIVLVAVVGGYWYARPLLLTGTGYAAHNACALHQVAGREDPGDDLPPNPLVPLLTSDVDQDGATSSVLGALSKQRAWATDGYGCTLADERPELAEPTAVTASANPYADPGEPTPSPAVEAALDTAFGQDLSSQEQQDLGTRAVVVLKDGELVAERYAEGFDRKTPQLGWSMAKSVTNLLTGRLVKQDVIDLEDDHLRPEWDDGRDQITVENLLRMTSGLSWDETYALGTPITRMLYLEGDMGSYVASQELAHEPGDFFQYSSGSTTLLCSILTDRSGVGADLPRQEIFAPLGLSSAVLEPDASGTPVCSSYMWATPLDWAAVGQFALQDGVWDGDRLLPRGWIKESTTPTSVDADGQAYASGWWVNSRPDGSLVHSELPEDAYFAQGHDGQSITVVPSQDLVVVRLGFTPSREDNRSVQLAADLVAGLE</sequence>
<dbReference type="Pfam" id="PF00144">
    <property type="entry name" value="Beta-lactamase"/>
    <property type="match status" value="1"/>
</dbReference>
<organism evidence="2 3">
    <name type="scientific">Janibacter cremeus</name>
    <dbReference type="NCBI Taxonomy" id="1285192"/>
    <lineage>
        <taxon>Bacteria</taxon>
        <taxon>Bacillati</taxon>
        <taxon>Actinomycetota</taxon>
        <taxon>Actinomycetes</taxon>
        <taxon>Micrococcales</taxon>
        <taxon>Intrasporangiaceae</taxon>
        <taxon>Janibacter</taxon>
    </lineage>
</organism>
<gene>
    <name evidence="2" type="ORF">BJY20_001711</name>
</gene>
<dbReference type="EMBL" id="JACCAE010000001">
    <property type="protein sequence ID" value="NYF98319.1"/>
    <property type="molecule type" value="Genomic_DNA"/>
</dbReference>
<dbReference type="Gene3D" id="3.40.710.10">
    <property type="entry name" value="DD-peptidase/beta-lactamase superfamily"/>
    <property type="match status" value="1"/>
</dbReference>
<dbReference type="PANTHER" id="PTHR43283">
    <property type="entry name" value="BETA-LACTAMASE-RELATED"/>
    <property type="match status" value="1"/>
</dbReference>
<comment type="caution">
    <text evidence="2">The sequence shown here is derived from an EMBL/GenBank/DDBJ whole genome shotgun (WGS) entry which is preliminary data.</text>
</comment>
<proteinExistence type="predicted"/>
<dbReference type="PANTHER" id="PTHR43283:SF7">
    <property type="entry name" value="BETA-LACTAMASE-RELATED DOMAIN-CONTAINING PROTEIN"/>
    <property type="match status" value="1"/>
</dbReference>
<dbReference type="RefSeq" id="WP_343062824.1">
    <property type="nucleotide sequence ID" value="NZ_JACCAE010000001.1"/>
</dbReference>
<dbReference type="AlphaFoldDB" id="A0A852VQV8"/>
<keyword evidence="3" id="KW-1185">Reference proteome</keyword>
<evidence type="ECO:0000259" key="1">
    <source>
        <dbReference type="Pfam" id="PF00144"/>
    </source>
</evidence>
<dbReference type="SUPFAM" id="SSF56601">
    <property type="entry name" value="beta-lactamase/transpeptidase-like"/>
    <property type="match status" value="1"/>
</dbReference>
<accession>A0A852VQV8</accession>
<evidence type="ECO:0000313" key="3">
    <source>
        <dbReference type="Proteomes" id="UP000554054"/>
    </source>
</evidence>
<dbReference type="InterPro" id="IPR001466">
    <property type="entry name" value="Beta-lactam-related"/>
</dbReference>
<name>A0A852VQV8_9MICO</name>
<evidence type="ECO:0000313" key="2">
    <source>
        <dbReference type="EMBL" id="NYF98319.1"/>
    </source>
</evidence>
<feature type="domain" description="Beta-lactamase-related" evidence="1">
    <location>
        <begin position="147"/>
        <end position="418"/>
    </location>
</feature>